<dbReference type="GO" id="GO:0043130">
    <property type="term" value="F:ubiquitin binding"/>
    <property type="evidence" value="ECO:0007669"/>
    <property type="project" value="TreeGrafter"/>
</dbReference>
<dbReference type="InterPro" id="IPR042467">
    <property type="entry name" value="Peptidase_C65_otubain_sub2"/>
</dbReference>
<evidence type="ECO:0000256" key="4">
    <source>
        <dbReference type="ARBA" id="ARBA00022670"/>
    </source>
</evidence>
<dbReference type="GO" id="GO:0006508">
    <property type="term" value="P:proteolysis"/>
    <property type="evidence" value="ECO:0007669"/>
    <property type="project" value="UniProtKB-KW"/>
</dbReference>
<accession>A0AAD9NWP4</accession>
<gene>
    <name evidence="9" type="ORF">NP493_293g00009</name>
</gene>
<dbReference type="InterPro" id="IPR019400">
    <property type="entry name" value="Peptidase_C65_otubain"/>
</dbReference>
<evidence type="ECO:0000256" key="2">
    <source>
        <dbReference type="ARBA" id="ARBA00006579"/>
    </source>
</evidence>
<dbReference type="PANTHER" id="PTHR12931:SF15">
    <property type="entry name" value="UBIQUITIN THIOESTERASE OTUBAIN-LIKE"/>
    <property type="match status" value="1"/>
</dbReference>
<keyword evidence="6" id="KW-0378">Hydrolase</keyword>
<keyword evidence="4" id="KW-0645">Protease</keyword>
<dbReference type="Gene3D" id="1.20.1300.20">
    <property type="entry name" value="Peptidase C65 Otubain, subdomain 2"/>
    <property type="match status" value="1"/>
</dbReference>
<keyword evidence="7" id="KW-0788">Thiol protease</keyword>
<keyword evidence="10" id="KW-1185">Reference proteome</keyword>
<reference evidence="9" key="1">
    <citation type="journal article" date="2023" name="Mol. Biol. Evol.">
        <title>Third-Generation Sequencing Reveals the Adaptive Role of the Epigenome in Three Deep-Sea Polychaetes.</title>
        <authorList>
            <person name="Perez M."/>
            <person name="Aroh O."/>
            <person name="Sun Y."/>
            <person name="Lan Y."/>
            <person name="Juniper S.K."/>
            <person name="Young C.R."/>
            <person name="Angers B."/>
            <person name="Qian P.Y."/>
        </authorList>
    </citation>
    <scope>NUCLEOTIDE SEQUENCE</scope>
    <source>
        <strain evidence="9">R07B-5</strain>
    </source>
</reference>
<dbReference type="AlphaFoldDB" id="A0AAD9NWP4"/>
<proteinExistence type="inferred from homology"/>
<name>A0AAD9NWP4_RIDPI</name>
<dbReference type="EC" id="3.4.19.12" evidence="3"/>
<keyword evidence="5" id="KW-0833">Ubl conjugation pathway</keyword>
<evidence type="ECO:0000256" key="3">
    <source>
        <dbReference type="ARBA" id="ARBA00012759"/>
    </source>
</evidence>
<dbReference type="EMBL" id="JAODUO010000292">
    <property type="protein sequence ID" value="KAK2183866.1"/>
    <property type="molecule type" value="Genomic_DNA"/>
</dbReference>
<feature type="domain" description="OTU" evidence="8">
    <location>
        <begin position="91"/>
        <end position="204"/>
    </location>
</feature>
<evidence type="ECO:0000313" key="9">
    <source>
        <dbReference type="EMBL" id="KAK2183866.1"/>
    </source>
</evidence>
<dbReference type="InterPro" id="IPR038765">
    <property type="entry name" value="Papain-like_cys_pep_sf"/>
</dbReference>
<evidence type="ECO:0000313" key="10">
    <source>
        <dbReference type="Proteomes" id="UP001209878"/>
    </source>
</evidence>
<organism evidence="9 10">
    <name type="scientific">Ridgeia piscesae</name>
    <name type="common">Tubeworm</name>
    <dbReference type="NCBI Taxonomy" id="27915"/>
    <lineage>
        <taxon>Eukaryota</taxon>
        <taxon>Metazoa</taxon>
        <taxon>Spiralia</taxon>
        <taxon>Lophotrochozoa</taxon>
        <taxon>Annelida</taxon>
        <taxon>Polychaeta</taxon>
        <taxon>Sedentaria</taxon>
        <taxon>Canalipalpata</taxon>
        <taxon>Sabellida</taxon>
        <taxon>Siboglinidae</taxon>
        <taxon>Ridgeia</taxon>
    </lineage>
</organism>
<dbReference type="SUPFAM" id="SSF54001">
    <property type="entry name" value="Cysteine proteinases"/>
    <property type="match status" value="1"/>
</dbReference>
<evidence type="ECO:0000256" key="1">
    <source>
        <dbReference type="ARBA" id="ARBA00000707"/>
    </source>
</evidence>
<evidence type="ECO:0000256" key="5">
    <source>
        <dbReference type="ARBA" id="ARBA00022786"/>
    </source>
</evidence>
<evidence type="ECO:0000256" key="7">
    <source>
        <dbReference type="ARBA" id="ARBA00022807"/>
    </source>
</evidence>
<comment type="similarity">
    <text evidence="2">Belongs to the peptidase C65 family.</text>
</comment>
<dbReference type="GO" id="GO:0005634">
    <property type="term" value="C:nucleus"/>
    <property type="evidence" value="ECO:0007669"/>
    <property type="project" value="TreeGrafter"/>
</dbReference>
<sequence length="206" mass="23567">GLNCHLQIAESQPYIGECENFDNLEQDYAPDAQAFHEKILDLRAKFHSYASKSKDDLVSLGFPSFTIEDFHDTFMEVLDKIQNRCSREELVTIFNDQGYSDYLVVYLRLLVSGHLQKEADFFECFVEGGRTVKEFCGQEVEPMGKESDHIHITALTAATGVPVRIEYLSRGEGEPINHHDFPEGSTPKIHLLYKPGHYDILYCTRQ</sequence>
<dbReference type="InterPro" id="IPR003323">
    <property type="entry name" value="OTU_dom"/>
</dbReference>
<feature type="non-terminal residue" evidence="9">
    <location>
        <position position="1"/>
    </location>
</feature>
<dbReference type="Pfam" id="PF10275">
    <property type="entry name" value="Peptidase_C65"/>
    <property type="match status" value="1"/>
</dbReference>
<evidence type="ECO:0000259" key="8">
    <source>
        <dbReference type="PROSITE" id="PS50802"/>
    </source>
</evidence>
<dbReference type="Proteomes" id="UP001209878">
    <property type="component" value="Unassembled WGS sequence"/>
</dbReference>
<evidence type="ECO:0000256" key="6">
    <source>
        <dbReference type="ARBA" id="ARBA00022801"/>
    </source>
</evidence>
<comment type="caution">
    <text evidence="9">The sequence shown here is derived from an EMBL/GenBank/DDBJ whole genome shotgun (WGS) entry which is preliminary data.</text>
</comment>
<dbReference type="FunFam" id="1.20.1300.20:FF:000001">
    <property type="entry name" value="Ubiquitin thioesterase OTUB1"/>
    <property type="match status" value="1"/>
</dbReference>
<dbReference type="GO" id="GO:0071108">
    <property type="term" value="P:protein K48-linked deubiquitination"/>
    <property type="evidence" value="ECO:0007669"/>
    <property type="project" value="TreeGrafter"/>
</dbReference>
<dbReference type="PROSITE" id="PS50802">
    <property type="entry name" value="OTU"/>
    <property type="match status" value="1"/>
</dbReference>
<protein>
    <recommendedName>
        <fullName evidence="3">ubiquitinyl hydrolase 1</fullName>
        <ecNumber evidence="3">3.4.19.12</ecNumber>
    </recommendedName>
</protein>
<dbReference type="PANTHER" id="PTHR12931">
    <property type="entry name" value="UBIQUITIN THIOLESTERASE PROTEIN OTUB"/>
    <property type="match status" value="1"/>
</dbReference>
<dbReference type="GO" id="GO:0004843">
    <property type="term" value="F:cysteine-type deubiquitinase activity"/>
    <property type="evidence" value="ECO:0007669"/>
    <property type="project" value="UniProtKB-EC"/>
</dbReference>
<comment type="catalytic activity">
    <reaction evidence="1">
        <text>Thiol-dependent hydrolysis of ester, thioester, amide, peptide and isopeptide bonds formed by the C-terminal Gly of ubiquitin (a 76-residue protein attached to proteins as an intracellular targeting signal).</text>
        <dbReference type="EC" id="3.4.19.12"/>
    </reaction>
</comment>